<evidence type="ECO:0000313" key="1">
    <source>
        <dbReference type="EMBL" id="CEK80592.1"/>
    </source>
</evidence>
<sequence length="81" mass="9275">HPGERRENQRQDLQIKEHWFINNIMSQKMKYVGVVRATSMALLTDVCVKACYIINVPQQIEQTSTQTKICSISHPSGYQGP</sequence>
<dbReference type="AlphaFoldDB" id="A0A0B7AJ30"/>
<protein>
    <submittedName>
        <fullName evidence="1">Uncharacterized protein</fullName>
    </submittedName>
</protein>
<proteinExistence type="predicted"/>
<feature type="non-terminal residue" evidence="1">
    <location>
        <position position="81"/>
    </location>
</feature>
<organism evidence="1">
    <name type="scientific">Arion vulgaris</name>
    <dbReference type="NCBI Taxonomy" id="1028688"/>
    <lineage>
        <taxon>Eukaryota</taxon>
        <taxon>Metazoa</taxon>
        <taxon>Spiralia</taxon>
        <taxon>Lophotrochozoa</taxon>
        <taxon>Mollusca</taxon>
        <taxon>Gastropoda</taxon>
        <taxon>Heterobranchia</taxon>
        <taxon>Euthyneura</taxon>
        <taxon>Panpulmonata</taxon>
        <taxon>Eupulmonata</taxon>
        <taxon>Stylommatophora</taxon>
        <taxon>Helicina</taxon>
        <taxon>Arionoidea</taxon>
        <taxon>Arionidae</taxon>
        <taxon>Arion</taxon>
    </lineage>
</organism>
<name>A0A0B7AJ30_9EUPU</name>
<gene>
    <name evidence="1" type="primary">ORF121713</name>
</gene>
<accession>A0A0B7AJ30</accession>
<dbReference type="EMBL" id="HACG01033727">
    <property type="protein sequence ID" value="CEK80592.1"/>
    <property type="molecule type" value="Transcribed_RNA"/>
</dbReference>
<reference evidence="1" key="1">
    <citation type="submission" date="2014-12" db="EMBL/GenBank/DDBJ databases">
        <title>Insight into the proteome of Arion vulgaris.</title>
        <authorList>
            <person name="Aradska J."/>
            <person name="Bulat T."/>
            <person name="Smidak R."/>
            <person name="Sarate P."/>
            <person name="Gangsoo J."/>
            <person name="Sialana F."/>
            <person name="Bilban M."/>
            <person name="Lubec G."/>
        </authorList>
    </citation>
    <scope>NUCLEOTIDE SEQUENCE</scope>
    <source>
        <tissue evidence="1">Skin</tissue>
    </source>
</reference>
<feature type="non-terminal residue" evidence="1">
    <location>
        <position position="1"/>
    </location>
</feature>